<evidence type="ECO:0000256" key="1">
    <source>
        <dbReference type="ARBA" id="ARBA00005272"/>
    </source>
</evidence>
<dbReference type="Proteomes" id="UP000008074">
    <property type="component" value="Chromosome"/>
</dbReference>
<evidence type="ECO:0000256" key="3">
    <source>
        <dbReference type="ARBA" id="ARBA00022630"/>
    </source>
</evidence>
<evidence type="ECO:0000256" key="6">
    <source>
        <dbReference type="ARBA" id="ARBA00023002"/>
    </source>
</evidence>
<proteinExistence type="inferred from homology"/>
<sequence>MDLELMNIPNTNLKRVVIIGSGFGGFQVASKLNRKFLQIVLIDKNNYHTFQPLLYQVATFGLEPDSIAKSIRTIINNFFFRLAKVNFIDLKTQIIFSNMGELYYDYLILATGSQTNFFGKKNIEKFALPMKTLEEALNLRNWILQRFESALYETNYKKQCLLMNFVIVGGGPTGVELAGSLAEFKSSIFPKDYPELDNKKIKIHLIQATKRLLDGMSESSSKKALKYLKNMGVNVWLNNPVKDYDGKILSTNKGKLKSINVIWTAGVKGALIKGLKKKYLANNRIQVDCFNKVKGEKNLFAIGDVAVMKPNGHPMIALPAIKQGIHLAKNFNRFFSKKQLIPFNYHNKITMAIIGRNKAVCDIFFLKISGFFAWLIWMSIHLIKIVGFRNKLLTLINWGTQYRNYNKSIRLIIKFN</sequence>
<reference evidence="11 12" key="1">
    <citation type="journal article" date="2009" name="Proc. Natl. Acad. Sci. U.S.A.">
        <title>Convergent evolution of metabolic roles in bacterial co-symbionts of insects.</title>
        <authorList>
            <person name="McCutcheon J.P."/>
            <person name="McDonald B.R."/>
            <person name="Moran N.A."/>
        </authorList>
    </citation>
    <scope>NUCLEOTIDE SEQUENCE [LARGE SCALE GENOMIC DNA]</scope>
    <source>
        <strain evidence="11 12">SMDSEM</strain>
    </source>
</reference>
<comment type="catalytic activity">
    <reaction evidence="8">
        <text>a quinone + NADH + H(+) = a quinol + NAD(+)</text>
        <dbReference type="Rhea" id="RHEA:46160"/>
        <dbReference type="ChEBI" id="CHEBI:15378"/>
        <dbReference type="ChEBI" id="CHEBI:24646"/>
        <dbReference type="ChEBI" id="CHEBI:57540"/>
        <dbReference type="ChEBI" id="CHEBI:57945"/>
        <dbReference type="ChEBI" id="CHEBI:132124"/>
        <dbReference type="EC" id="1.6.5.9"/>
    </reaction>
</comment>
<feature type="domain" description="External alternative NADH-ubiquinone oxidoreductase-like C-terminal" evidence="10">
    <location>
        <begin position="350"/>
        <end position="399"/>
    </location>
</feature>
<evidence type="ECO:0000256" key="8">
    <source>
        <dbReference type="ARBA" id="ARBA00047599"/>
    </source>
</evidence>
<evidence type="ECO:0000259" key="9">
    <source>
        <dbReference type="Pfam" id="PF07992"/>
    </source>
</evidence>
<dbReference type="Pfam" id="PF07992">
    <property type="entry name" value="Pyr_redox_2"/>
    <property type="match status" value="1"/>
</dbReference>
<feature type="domain" description="FAD/NAD(P)-binding" evidence="9">
    <location>
        <begin position="15"/>
        <end position="324"/>
    </location>
</feature>
<evidence type="ECO:0000256" key="7">
    <source>
        <dbReference type="ARBA" id="ARBA00023027"/>
    </source>
</evidence>
<protein>
    <recommendedName>
        <fullName evidence="2">NADH:ubiquinone reductase (non-electrogenic)</fullName>
        <ecNumber evidence="2">1.6.5.9</ecNumber>
    </recommendedName>
</protein>
<gene>
    <name evidence="11" type="ordered locus">SMDSEM_011</name>
</gene>
<dbReference type="STRING" id="595499.SMDSEM_011"/>
<evidence type="ECO:0000259" key="10">
    <source>
        <dbReference type="Pfam" id="PF22366"/>
    </source>
</evidence>
<evidence type="ECO:0000256" key="4">
    <source>
        <dbReference type="ARBA" id="ARBA00022827"/>
    </source>
</evidence>
<dbReference type="InterPro" id="IPR036188">
    <property type="entry name" value="FAD/NAD-bd_sf"/>
</dbReference>
<evidence type="ECO:0000313" key="11">
    <source>
        <dbReference type="EMBL" id="ACU52744.1"/>
    </source>
</evidence>
<keyword evidence="5" id="KW-0809">Transit peptide</keyword>
<keyword evidence="3" id="KW-0285">Flavoprotein</keyword>
<dbReference type="InterPro" id="IPR023753">
    <property type="entry name" value="FAD/NAD-binding_dom"/>
</dbReference>
<keyword evidence="7" id="KW-0520">NAD</keyword>
<dbReference type="PANTHER" id="PTHR43706:SF47">
    <property type="entry name" value="EXTERNAL NADH-UBIQUINONE OXIDOREDUCTASE 1, MITOCHONDRIAL-RELATED"/>
    <property type="match status" value="1"/>
</dbReference>
<keyword evidence="4" id="KW-0274">FAD</keyword>
<evidence type="ECO:0000313" key="12">
    <source>
        <dbReference type="Proteomes" id="UP000008074"/>
    </source>
</evidence>
<organism evidence="11 12">
    <name type="scientific">Karelsulcia muelleri (strain SMDSEM)</name>
    <name type="common">Sulcia muelleri</name>
    <dbReference type="NCBI Taxonomy" id="595499"/>
    <lineage>
        <taxon>Bacteria</taxon>
        <taxon>Pseudomonadati</taxon>
        <taxon>Bacteroidota</taxon>
        <taxon>Flavobacteriia</taxon>
        <taxon>Flavobacteriales</taxon>
        <taxon>Candidatus Karelsulcia</taxon>
    </lineage>
</organism>
<accession>C7LJY2</accession>
<dbReference type="HOGENOM" id="CLU_021377_7_1_10"/>
<dbReference type="KEGG" id="sms:SMDSEM_011"/>
<dbReference type="SUPFAM" id="SSF51905">
    <property type="entry name" value="FAD/NAD(P)-binding domain"/>
    <property type="match status" value="2"/>
</dbReference>
<evidence type="ECO:0000256" key="2">
    <source>
        <dbReference type="ARBA" id="ARBA00012637"/>
    </source>
</evidence>
<dbReference type="InterPro" id="IPR045024">
    <property type="entry name" value="NDH-2"/>
</dbReference>
<dbReference type="AlphaFoldDB" id="C7LJY2"/>
<evidence type="ECO:0000256" key="5">
    <source>
        <dbReference type="ARBA" id="ARBA00022946"/>
    </source>
</evidence>
<dbReference type="Gene3D" id="3.50.50.100">
    <property type="match status" value="1"/>
</dbReference>
<dbReference type="InterPro" id="IPR054585">
    <property type="entry name" value="NDH2-like_C"/>
</dbReference>
<dbReference type="Pfam" id="PF22366">
    <property type="entry name" value="NDH2_C"/>
    <property type="match status" value="1"/>
</dbReference>
<dbReference type="GO" id="GO:0050136">
    <property type="term" value="F:NADH dehydrogenase (quinone) (non-electrogenic) activity"/>
    <property type="evidence" value="ECO:0007669"/>
    <property type="project" value="UniProtKB-EC"/>
</dbReference>
<keyword evidence="6" id="KW-0560">Oxidoreductase</keyword>
<dbReference type="EMBL" id="CP001605">
    <property type="protein sequence ID" value="ACU52744.1"/>
    <property type="molecule type" value="Genomic_DNA"/>
</dbReference>
<name>C7LJY2_KARMS</name>
<dbReference type="PRINTS" id="PR00368">
    <property type="entry name" value="FADPNR"/>
</dbReference>
<dbReference type="PRINTS" id="PR00411">
    <property type="entry name" value="PNDRDTASEI"/>
</dbReference>
<comment type="similarity">
    <text evidence="1">Belongs to the NADH dehydrogenase family.</text>
</comment>
<dbReference type="PANTHER" id="PTHR43706">
    <property type="entry name" value="NADH DEHYDROGENASE"/>
    <property type="match status" value="1"/>
</dbReference>
<dbReference type="EC" id="1.6.5.9" evidence="2"/>